<evidence type="ECO:0000313" key="2">
    <source>
        <dbReference type="EMBL" id="RXR08822.1"/>
    </source>
</evidence>
<evidence type="ECO:0000256" key="1">
    <source>
        <dbReference type="SAM" id="MobiDB-lite"/>
    </source>
</evidence>
<dbReference type="EMBL" id="SAWZ01000001">
    <property type="protein sequence ID" value="RXR08822.1"/>
    <property type="molecule type" value="Genomic_DNA"/>
</dbReference>
<proteinExistence type="predicted"/>
<dbReference type="Proteomes" id="UP000289784">
    <property type="component" value="Unassembled WGS sequence"/>
</dbReference>
<reference evidence="2 3" key="1">
    <citation type="submission" date="2019-01" db="EMBL/GenBank/DDBJ databases">
        <title>Pseudoxanthomonas composti sp. nov., isolated from compost.</title>
        <authorList>
            <person name="Yang G."/>
        </authorList>
    </citation>
    <scope>NUCLEOTIDE SEQUENCE [LARGE SCALE GENOMIC DNA]</scope>
    <source>
        <strain evidence="2 3">GSS15</strain>
    </source>
</reference>
<feature type="region of interest" description="Disordered" evidence="1">
    <location>
        <begin position="106"/>
        <end position="127"/>
    </location>
</feature>
<evidence type="ECO:0000313" key="3">
    <source>
        <dbReference type="Proteomes" id="UP000289784"/>
    </source>
</evidence>
<name>A0A4Q1K0S8_9GAMM</name>
<gene>
    <name evidence="2" type="ORF">EPA99_03175</name>
</gene>
<protein>
    <submittedName>
        <fullName evidence="2">Uncharacterized protein</fullName>
    </submittedName>
</protein>
<sequence>MDLPDVGAMTAAAAGAWTRGIAVGPARAPCALQHRAHGRAAGAWVAGAQHARAGAIVIPDQAGMRENAARFPRPTPPRGGARVMSQWRVIARPPPRHPPRRLIACPDQSDEHLPLPPDSTVSQTTRRRFAATRTAVAVEEPIA</sequence>
<organism evidence="2 3">
    <name type="scientific">Pseudoxanthomonas composti</name>
    <dbReference type="NCBI Taxonomy" id="2137479"/>
    <lineage>
        <taxon>Bacteria</taxon>
        <taxon>Pseudomonadati</taxon>
        <taxon>Pseudomonadota</taxon>
        <taxon>Gammaproteobacteria</taxon>
        <taxon>Lysobacterales</taxon>
        <taxon>Lysobacteraceae</taxon>
        <taxon>Pseudoxanthomonas</taxon>
    </lineage>
</organism>
<accession>A0A4Q1K0S8</accession>
<dbReference type="AlphaFoldDB" id="A0A4Q1K0S8"/>
<keyword evidence="3" id="KW-1185">Reference proteome</keyword>
<comment type="caution">
    <text evidence="2">The sequence shown here is derived from an EMBL/GenBank/DDBJ whole genome shotgun (WGS) entry which is preliminary data.</text>
</comment>
<dbReference type="RefSeq" id="WP_129469713.1">
    <property type="nucleotide sequence ID" value="NZ_SAWZ01000001.1"/>
</dbReference>